<protein>
    <submittedName>
        <fullName evidence="2">Uncharacterized protein</fullName>
    </submittedName>
</protein>
<accession>A0ABM6GH49</accession>
<evidence type="ECO:0000313" key="2">
    <source>
        <dbReference type="EMBL" id="APT74797.1"/>
    </source>
</evidence>
<dbReference type="EMBL" id="CP007389">
    <property type="protein sequence ID" value="APT74797.1"/>
    <property type="molecule type" value="Genomic_DNA"/>
</dbReference>
<name>A0ABM6GH49_9BACT</name>
<gene>
    <name evidence="2" type="ORF">BW47_00800</name>
</gene>
<keyword evidence="1" id="KW-0732">Signal</keyword>
<evidence type="ECO:0000256" key="1">
    <source>
        <dbReference type="SAM" id="SignalP"/>
    </source>
</evidence>
<dbReference type="RefSeq" id="WP_012056381.1">
    <property type="nucleotide sequence ID" value="NZ_CP007389.1"/>
</dbReference>
<feature type="chain" id="PRO_5045237673" evidence="1">
    <location>
        <begin position="20"/>
        <end position="131"/>
    </location>
</feature>
<organism evidence="2 3">
    <name type="scientific">Thermosipho melanesiensis</name>
    <dbReference type="NCBI Taxonomy" id="46541"/>
    <lineage>
        <taxon>Bacteria</taxon>
        <taxon>Thermotogati</taxon>
        <taxon>Thermotogota</taxon>
        <taxon>Thermotogae</taxon>
        <taxon>Thermotogales</taxon>
        <taxon>Fervidobacteriaceae</taxon>
        <taxon>Thermosipho</taxon>
    </lineage>
</organism>
<sequence>MKKFLIVLVVVILSLSLMANEKVDISKGDDRLEIGPVTAIAIIELCIEVIVHSEEIVDGVEKMVEDIKELVYYVKACAETPAKAVSLAKIKARKKLEQLRLIYQKNIYRSYVGQPTIYVNLTDSVKEKFEF</sequence>
<reference evidence="2 3" key="1">
    <citation type="submission" date="2014-02" db="EMBL/GenBank/DDBJ databases">
        <title>Diversity of Thermotogales isolates from hydrothermal vents.</title>
        <authorList>
            <person name="Haverkamp T.H.A."/>
            <person name="Lossouarn J."/>
            <person name="Geslin C."/>
            <person name="Nesbo C.L."/>
        </authorList>
    </citation>
    <scope>NUCLEOTIDE SEQUENCE [LARGE SCALE GENOMIC DNA]</scope>
    <source>
        <strain evidence="2 3">431</strain>
    </source>
</reference>
<dbReference type="Proteomes" id="UP000185490">
    <property type="component" value="Chromosome"/>
</dbReference>
<evidence type="ECO:0000313" key="3">
    <source>
        <dbReference type="Proteomes" id="UP000185490"/>
    </source>
</evidence>
<keyword evidence="3" id="KW-1185">Reference proteome</keyword>
<proteinExistence type="predicted"/>
<feature type="signal peptide" evidence="1">
    <location>
        <begin position="1"/>
        <end position="19"/>
    </location>
</feature>